<feature type="compositionally biased region" description="Basic and acidic residues" evidence="1">
    <location>
        <begin position="221"/>
        <end position="230"/>
    </location>
</feature>
<comment type="caution">
    <text evidence="2">The sequence shown here is derived from an EMBL/GenBank/DDBJ whole genome shotgun (WGS) entry which is preliminary data.</text>
</comment>
<feature type="compositionally biased region" description="Basic and acidic residues" evidence="1">
    <location>
        <begin position="141"/>
        <end position="152"/>
    </location>
</feature>
<dbReference type="Proteomes" id="UP000664521">
    <property type="component" value="Unassembled WGS sequence"/>
</dbReference>
<sequence length="410" mass="46401">MATTLSSLMTTEPDRAHTLAEVHALVRLQAHSYLDCNPYQNPASDSSASFWTLMDRLLTKKTSPAPKPPPTKAPPGGGIEKETTAPRIRNTMTRLNFGHATAAAKAPKREKKHPGAIPIKGLRRRKKNEMGFFLDGEEDGTETRTERFRRRENERNDPRGVVVFPEVLPEEQLLELCSELTYRINCIKQATQYADELGVTEERPCVEAGAGIRLMIQRHSGRDRNNKKVQDCNGLNLKDEIQSRDNESDPRKKIQSCKEIDLNKWLTEELHQPGAEFNKRQIAFDMVQTHVEQAELFETSPTRRGKEEKAIKYVTIAVIVKRGWMEAQSGTSQGIANDIKTLAARRHVILRLNLYEPVYYPVCVEGNVTPQQQEDNKLRCTKSSQSTAAKRDNNRRMITAPIVMRGGFGK</sequence>
<feature type="region of interest" description="Disordered" evidence="1">
    <location>
        <begin position="221"/>
        <end position="253"/>
    </location>
</feature>
<proteinExistence type="predicted"/>
<feature type="region of interest" description="Disordered" evidence="1">
    <location>
        <begin position="371"/>
        <end position="394"/>
    </location>
</feature>
<reference evidence="2" key="1">
    <citation type="submission" date="2021-03" db="EMBL/GenBank/DDBJ databases">
        <authorList>
            <person name="Tagirdzhanova G."/>
        </authorList>
    </citation>
    <scope>NUCLEOTIDE SEQUENCE</scope>
</reference>
<feature type="region of interest" description="Disordered" evidence="1">
    <location>
        <begin position="60"/>
        <end position="85"/>
    </location>
</feature>
<feature type="compositionally biased region" description="Basic and acidic residues" evidence="1">
    <location>
        <begin position="237"/>
        <end position="253"/>
    </location>
</feature>
<gene>
    <name evidence="2" type="ORF">HETSPECPRED_002990</name>
</gene>
<evidence type="ECO:0000313" key="2">
    <source>
        <dbReference type="EMBL" id="CAF9916720.1"/>
    </source>
</evidence>
<dbReference type="OrthoDB" id="10625408at2759"/>
<protein>
    <submittedName>
        <fullName evidence="2">Uncharacterized protein</fullName>
    </submittedName>
</protein>
<organism evidence="2 3">
    <name type="scientific">Heterodermia speciosa</name>
    <dbReference type="NCBI Taxonomy" id="116794"/>
    <lineage>
        <taxon>Eukaryota</taxon>
        <taxon>Fungi</taxon>
        <taxon>Dikarya</taxon>
        <taxon>Ascomycota</taxon>
        <taxon>Pezizomycotina</taxon>
        <taxon>Lecanoromycetes</taxon>
        <taxon>OSLEUM clade</taxon>
        <taxon>Lecanoromycetidae</taxon>
        <taxon>Caliciales</taxon>
        <taxon>Physciaceae</taxon>
        <taxon>Heterodermia</taxon>
    </lineage>
</organism>
<accession>A0A8H3IDF8</accession>
<name>A0A8H3IDF8_9LECA</name>
<dbReference type="AlphaFoldDB" id="A0A8H3IDF8"/>
<evidence type="ECO:0000256" key="1">
    <source>
        <dbReference type="SAM" id="MobiDB-lite"/>
    </source>
</evidence>
<dbReference type="EMBL" id="CAJPDS010000018">
    <property type="protein sequence ID" value="CAF9916720.1"/>
    <property type="molecule type" value="Genomic_DNA"/>
</dbReference>
<keyword evidence="3" id="KW-1185">Reference proteome</keyword>
<feature type="region of interest" description="Disordered" evidence="1">
    <location>
        <begin position="133"/>
        <end position="152"/>
    </location>
</feature>
<evidence type="ECO:0000313" key="3">
    <source>
        <dbReference type="Proteomes" id="UP000664521"/>
    </source>
</evidence>